<dbReference type="PANTHER" id="PTHR12497">
    <property type="entry name" value="TAZ PROTEIN TAFAZZIN"/>
    <property type="match status" value="1"/>
</dbReference>
<dbReference type="PRINTS" id="PR00979">
    <property type="entry name" value="TAFAZZIN"/>
</dbReference>
<comment type="catalytic activity">
    <reaction evidence="11">
        <text>1'-[1,2-diacyl-sn-glycero-3-phospho],3'-[1-acyl-sn-glycero-3-phospho]-glycerol + a 1,2-diacyl-sn-glycero-3-phosphocholine = a cardiolipin + a 1-acyl-sn-glycero-3-phosphocholine</text>
        <dbReference type="Rhea" id="RHEA:33731"/>
        <dbReference type="ChEBI" id="CHEBI:57643"/>
        <dbReference type="ChEBI" id="CHEBI:58168"/>
        <dbReference type="ChEBI" id="CHEBI:62237"/>
        <dbReference type="ChEBI" id="CHEBI:64743"/>
    </reaction>
    <physiologicalReaction direction="left-to-right" evidence="11">
        <dbReference type="Rhea" id="RHEA:33732"/>
    </physiologicalReaction>
    <physiologicalReaction direction="right-to-left" evidence="11">
        <dbReference type="Rhea" id="RHEA:33733"/>
    </physiologicalReaction>
</comment>
<keyword evidence="4" id="KW-1000">Mitochondrion outer membrane</keyword>
<keyword evidence="9" id="KW-0012">Acyltransferase</keyword>
<dbReference type="GO" id="GO:0035965">
    <property type="term" value="P:cardiolipin acyl-chain remodeling"/>
    <property type="evidence" value="ECO:0007669"/>
    <property type="project" value="TreeGrafter"/>
</dbReference>
<evidence type="ECO:0000256" key="11">
    <source>
        <dbReference type="ARBA" id="ARBA00047906"/>
    </source>
</evidence>
<keyword evidence="7" id="KW-0496">Mitochondrion</keyword>
<accession>A0A642UC95</accession>
<dbReference type="OrthoDB" id="193467at2759"/>
<evidence type="ECO:0000256" key="6">
    <source>
        <dbReference type="ARBA" id="ARBA00023098"/>
    </source>
</evidence>
<evidence type="ECO:0000256" key="1">
    <source>
        <dbReference type="ARBA" id="ARBA00004137"/>
    </source>
</evidence>
<dbReference type="RefSeq" id="XP_034009493.1">
    <property type="nucleotide sequence ID" value="XM_034158650.1"/>
</dbReference>
<evidence type="ECO:0000256" key="8">
    <source>
        <dbReference type="ARBA" id="ARBA00023136"/>
    </source>
</evidence>
<dbReference type="PANTHER" id="PTHR12497:SF0">
    <property type="entry name" value="TAFAZZIN"/>
    <property type="match status" value="1"/>
</dbReference>
<evidence type="ECO:0000313" key="15">
    <source>
        <dbReference type="Proteomes" id="UP000449547"/>
    </source>
</evidence>
<evidence type="ECO:0000256" key="5">
    <source>
        <dbReference type="ARBA" id="ARBA00022792"/>
    </source>
</evidence>
<dbReference type="GO" id="GO:0005741">
    <property type="term" value="C:mitochondrial outer membrane"/>
    <property type="evidence" value="ECO:0007669"/>
    <property type="project" value="UniProtKB-SubCell"/>
</dbReference>
<dbReference type="GO" id="GO:0047184">
    <property type="term" value="F:1-acylglycerophosphocholine O-acyltransferase activity"/>
    <property type="evidence" value="ECO:0007669"/>
    <property type="project" value="TreeGrafter"/>
</dbReference>
<feature type="domain" description="Phospholipid/glycerol acyltransferase" evidence="13">
    <location>
        <begin position="71"/>
        <end position="252"/>
    </location>
</feature>
<dbReference type="GO" id="GO:0007007">
    <property type="term" value="P:inner mitochondrial membrane organization"/>
    <property type="evidence" value="ECO:0007669"/>
    <property type="project" value="TreeGrafter"/>
</dbReference>
<evidence type="ECO:0000256" key="7">
    <source>
        <dbReference type="ARBA" id="ARBA00023128"/>
    </source>
</evidence>
<keyword evidence="6" id="KW-0443">Lipid metabolism</keyword>
<dbReference type="EMBL" id="SWFT01000163">
    <property type="protein sequence ID" value="KAA8896633.1"/>
    <property type="molecule type" value="Genomic_DNA"/>
</dbReference>
<organism evidence="14 15">
    <name type="scientific">Diutina rugosa</name>
    <name type="common">Yeast</name>
    <name type="synonym">Candida rugosa</name>
    <dbReference type="NCBI Taxonomy" id="5481"/>
    <lineage>
        <taxon>Eukaryota</taxon>
        <taxon>Fungi</taxon>
        <taxon>Dikarya</taxon>
        <taxon>Ascomycota</taxon>
        <taxon>Saccharomycotina</taxon>
        <taxon>Pichiomycetes</taxon>
        <taxon>Debaryomycetaceae</taxon>
        <taxon>Diutina</taxon>
    </lineage>
</organism>
<dbReference type="GeneID" id="54784296"/>
<reference evidence="14 15" key="1">
    <citation type="submission" date="2019-07" db="EMBL/GenBank/DDBJ databases">
        <title>Genome assembly of two rare yeast pathogens: Diutina rugosa and Trichomonascus ciferrii.</title>
        <authorList>
            <person name="Mixao V."/>
            <person name="Saus E."/>
            <person name="Hansen A."/>
            <person name="Lass-Flor C."/>
            <person name="Gabaldon T."/>
        </authorList>
    </citation>
    <scope>NUCLEOTIDE SEQUENCE [LARGE SCALE GENOMIC DNA]</scope>
    <source>
        <strain evidence="14 15">CBS 613</strain>
    </source>
</reference>
<proteinExistence type="inferred from homology"/>
<comment type="subcellular location">
    <subcellularLocation>
        <location evidence="1">Mitochondrion inner membrane</location>
        <topology evidence="1">Peripheral membrane protein</topology>
        <orientation evidence="1">Intermembrane side</orientation>
    </subcellularLocation>
    <subcellularLocation>
        <location evidence="10">Mitochondrion outer membrane</location>
        <topology evidence="10">Peripheral membrane protein</topology>
        <orientation evidence="10">Intermembrane side</orientation>
    </subcellularLocation>
</comment>
<keyword evidence="3" id="KW-0808">Transferase</keyword>
<protein>
    <recommendedName>
        <fullName evidence="12">Tafazzin family protein</fullName>
    </recommendedName>
</protein>
<dbReference type="SMART" id="SM00563">
    <property type="entry name" value="PlsC"/>
    <property type="match status" value="1"/>
</dbReference>
<dbReference type="VEuPathDB" id="FungiDB:DIURU_005645"/>
<gene>
    <name evidence="14" type="ORF">DIURU_005645</name>
</gene>
<dbReference type="InterPro" id="IPR000872">
    <property type="entry name" value="Tafazzin"/>
</dbReference>
<dbReference type="Pfam" id="PF01553">
    <property type="entry name" value="Acyltransferase"/>
    <property type="match status" value="1"/>
</dbReference>
<dbReference type="AlphaFoldDB" id="A0A642UC95"/>
<keyword evidence="5" id="KW-0999">Mitochondrion inner membrane</keyword>
<comment type="similarity">
    <text evidence="2 12">Belongs to the taffazin family.</text>
</comment>
<evidence type="ECO:0000256" key="3">
    <source>
        <dbReference type="ARBA" id="ARBA00022679"/>
    </source>
</evidence>
<dbReference type="GO" id="GO:0005743">
    <property type="term" value="C:mitochondrial inner membrane"/>
    <property type="evidence" value="ECO:0007669"/>
    <property type="project" value="UniProtKB-SubCell"/>
</dbReference>
<dbReference type="Proteomes" id="UP000449547">
    <property type="component" value="Unassembled WGS sequence"/>
</dbReference>
<evidence type="ECO:0000256" key="10">
    <source>
        <dbReference type="ARBA" id="ARBA00024323"/>
    </source>
</evidence>
<evidence type="ECO:0000256" key="4">
    <source>
        <dbReference type="ARBA" id="ARBA00022787"/>
    </source>
</evidence>
<dbReference type="InterPro" id="IPR002123">
    <property type="entry name" value="Plipid/glycerol_acylTrfase"/>
</dbReference>
<evidence type="ECO:0000259" key="13">
    <source>
        <dbReference type="SMART" id="SM00563"/>
    </source>
</evidence>
<sequence>MSFPAVLNRGDEFLSEYPRTAPWWNFASHATCLFMTLNTKVLLNILYKPQVHGIEKLDSAFAKAREENRSIITVMNHMSVCDDPSYVAMLPFRYINHIDNVRWGFAADNVCFGTKWQGWFFNLGKILGIARFGVGPFQDSVDAAIRVVSPDDSLAPKQPLPTYKDAIEIQQLNDAIIAPQLKPNAESTQLLMPSLPFVRKETSWFHVFPEGFVLQLQPPNNNSMRYFKWGVTRLILEATRAPVVVPMFAHGFEKIAPEDITGWKRWFPANLGSEIHLYVGDAIPDEIVFEYRKKWRQLVSVFADPWSKSGDLSEELKTGKWAEELRSNLAAELRRHVASLRREAGFPPEYPSFKNPRWWHRFTKTEGASDSSVKFVGLNWAIKRLQPHLSEYSPDQ</sequence>
<evidence type="ECO:0000256" key="12">
    <source>
        <dbReference type="RuleBase" id="RU365062"/>
    </source>
</evidence>
<evidence type="ECO:0000256" key="2">
    <source>
        <dbReference type="ARBA" id="ARBA00010524"/>
    </source>
</evidence>
<evidence type="ECO:0000256" key="9">
    <source>
        <dbReference type="ARBA" id="ARBA00023315"/>
    </source>
</evidence>
<comment type="caution">
    <text evidence="14">The sequence shown here is derived from an EMBL/GenBank/DDBJ whole genome shotgun (WGS) entry which is preliminary data.</text>
</comment>
<evidence type="ECO:0000313" key="14">
    <source>
        <dbReference type="EMBL" id="KAA8896633.1"/>
    </source>
</evidence>
<dbReference type="OMA" id="IMRYFKW"/>
<keyword evidence="8" id="KW-0472">Membrane</keyword>
<keyword evidence="15" id="KW-1185">Reference proteome</keyword>
<name>A0A642UC95_DIURU</name>